<evidence type="ECO:0000256" key="1">
    <source>
        <dbReference type="SAM" id="SignalP"/>
    </source>
</evidence>
<proteinExistence type="predicted"/>
<accession>A0A9P0BDV9</accession>
<keyword evidence="3" id="KW-1185">Reference proteome</keyword>
<feature type="chain" id="PRO_5040338681" evidence="1">
    <location>
        <begin position="18"/>
        <end position="262"/>
    </location>
</feature>
<reference evidence="2" key="1">
    <citation type="submission" date="2021-12" db="EMBL/GenBank/DDBJ databases">
        <authorList>
            <person name="King R."/>
        </authorList>
    </citation>
    <scope>NUCLEOTIDE SEQUENCE</scope>
</reference>
<keyword evidence="1" id="KW-0732">Signal</keyword>
<dbReference type="EMBL" id="OV121138">
    <property type="protein sequence ID" value="CAH0560931.1"/>
    <property type="molecule type" value="Genomic_DNA"/>
</dbReference>
<protein>
    <submittedName>
        <fullName evidence="2">Uncharacterized protein</fullName>
    </submittedName>
</protein>
<evidence type="ECO:0000313" key="3">
    <source>
        <dbReference type="Proteomes" id="UP001154078"/>
    </source>
</evidence>
<name>A0A9P0BDV9_BRAAE</name>
<organism evidence="2 3">
    <name type="scientific">Brassicogethes aeneus</name>
    <name type="common">Rape pollen beetle</name>
    <name type="synonym">Meligethes aeneus</name>
    <dbReference type="NCBI Taxonomy" id="1431903"/>
    <lineage>
        <taxon>Eukaryota</taxon>
        <taxon>Metazoa</taxon>
        <taxon>Ecdysozoa</taxon>
        <taxon>Arthropoda</taxon>
        <taxon>Hexapoda</taxon>
        <taxon>Insecta</taxon>
        <taxon>Pterygota</taxon>
        <taxon>Neoptera</taxon>
        <taxon>Endopterygota</taxon>
        <taxon>Coleoptera</taxon>
        <taxon>Polyphaga</taxon>
        <taxon>Cucujiformia</taxon>
        <taxon>Nitidulidae</taxon>
        <taxon>Meligethinae</taxon>
        <taxon>Brassicogethes</taxon>
    </lineage>
</organism>
<sequence>MIKIFVTLAVLVAIVQSSPAPQNEQFPPLFTFNNGRVGVNFLGYKASAGLGGLLTGNAADGGLHASAETPHGQRAGAGLGGVVDGNGKTAGGLYAGATAGNGIYARSGIGGVVDETGSYGGSYASSSNGGLVKEVRKYKEKSVAPVTYQKEVHTVSAPAPAPAYIEKTIRVPTYVEKTVKVPLEQPVQVETKSYNSAAYPEPVPAPALGSRINVANHVAVSKSTNPEFYDNIFNIPISALGAVNKFLNGLQGSTTITKHVSY</sequence>
<evidence type="ECO:0000313" key="2">
    <source>
        <dbReference type="EMBL" id="CAH0560931.1"/>
    </source>
</evidence>
<dbReference type="Proteomes" id="UP001154078">
    <property type="component" value="Chromosome 7"/>
</dbReference>
<gene>
    <name evidence="2" type="ORF">MELIAE_LOCUS10598</name>
</gene>
<dbReference type="OrthoDB" id="7697912at2759"/>
<dbReference type="AlphaFoldDB" id="A0A9P0BDV9"/>
<feature type="signal peptide" evidence="1">
    <location>
        <begin position="1"/>
        <end position="17"/>
    </location>
</feature>